<accession>A0AAW6T4U6</accession>
<protein>
    <submittedName>
        <fullName evidence="4">PspC domain-containing protein</fullName>
    </submittedName>
</protein>
<feature type="domain" description="Phage shock protein PspC N-terminal" evidence="3">
    <location>
        <begin position="32"/>
        <end position="82"/>
    </location>
</feature>
<dbReference type="AlphaFoldDB" id="A0AAW6T4U6"/>
<feature type="transmembrane region" description="Helical" evidence="2">
    <location>
        <begin position="352"/>
        <end position="374"/>
    </location>
</feature>
<dbReference type="InterPro" id="IPR007168">
    <property type="entry name" value="Phageshock_PspC_N"/>
</dbReference>
<feature type="transmembrane region" description="Helical" evidence="2">
    <location>
        <begin position="324"/>
        <end position="346"/>
    </location>
</feature>
<comment type="caution">
    <text evidence="4">The sequence shown here is derived from an EMBL/GenBank/DDBJ whole genome shotgun (WGS) entry which is preliminary data.</text>
</comment>
<feature type="compositionally biased region" description="Polar residues" evidence="1">
    <location>
        <begin position="237"/>
        <end position="247"/>
    </location>
</feature>
<feature type="transmembrane region" description="Helical" evidence="2">
    <location>
        <begin position="101"/>
        <end position="126"/>
    </location>
</feature>
<reference evidence="4 5" key="1">
    <citation type="submission" date="2023-04" db="EMBL/GenBank/DDBJ databases">
        <title>Klugiella caeni sp. nov. isolated from the sludge of biochemical tank.</title>
        <authorList>
            <person name="Geng K."/>
        </authorList>
    </citation>
    <scope>NUCLEOTIDE SEQUENCE [LARGE SCALE GENOMIC DNA]</scope>
    <source>
        <strain evidence="4 5">YN-L-19</strain>
    </source>
</reference>
<sequence length="553" mass="57806">MQNHASQDTSAPQQPQSGNRFFAWLRSLGITRQPGWLGGVAAGIALRLGIDPIIVRGILVVLGLLGAPVLLLYAAAWALLPDRSNLIHAEELGRGRVNGAMAGIAVMALLVLWPWGNGFAPFSFLLWPFFAFNDWFGFDWNFGGPIGAVFSVLWTLALIGLAIWAVVAIARKSGPSGNGSNGAAAQTPGGGYTGAHGTQHFDATQQSAPATAATPATGAGAAGAWAADTATTAQYAHPSTTAPSDHQPTVPLSAAATPPADPDGLAAWREQQARFKQEKDDYVRNENAAQQAAAAARLEEERRQRQQAAAERRAEYARTRSNPLYSLAAIGVSIIAGAAVLLAVGGDQITQQAVIAGLATTLGVLGLAIVINGIMGKRSGGASGMAWIVAFALVTASVVSVGARVVFAGNVHYEPSYSPTSQTYLVGAGEATLDLSDYWDGVELPADPFARSGDRPWGNVSLITGAGDVTVILPDEAVVELDVRHGVGRATVESEDRDRMSLWTGRHEVLPPGVTREQYNAAIDRGRTWSTGLNLTITLGAGDITIITEGAVQ</sequence>
<evidence type="ECO:0000256" key="2">
    <source>
        <dbReference type="SAM" id="Phobius"/>
    </source>
</evidence>
<proteinExistence type="predicted"/>
<evidence type="ECO:0000256" key="1">
    <source>
        <dbReference type="SAM" id="MobiDB-lite"/>
    </source>
</evidence>
<organism evidence="4 5">
    <name type="scientific">Ruicaihuangia caeni</name>
    <dbReference type="NCBI Taxonomy" id="3042517"/>
    <lineage>
        <taxon>Bacteria</taxon>
        <taxon>Bacillati</taxon>
        <taxon>Actinomycetota</taxon>
        <taxon>Actinomycetes</taxon>
        <taxon>Micrococcales</taxon>
        <taxon>Microbacteriaceae</taxon>
        <taxon>Ruicaihuangia</taxon>
    </lineage>
</organism>
<dbReference type="Pfam" id="PF04024">
    <property type="entry name" value="PspC"/>
    <property type="match status" value="1"/>
</dbReference>
<keyword evidence="5" id="KW-1185">Reference proteome</keyword>
<gene>
    <name evidence="4" type="ORF">QF206_07750</name>
</gene>
<feature type="transmembrane region" description="Helical" evidence="2">
    <location>
        <begin position="146"/>
        <end position="170"/>
    </location>
</feature>
<dbReference type="EMBL" id="JASATX010000003">
    <property type="protein sequence ID" value="MDI2098856.1"/>
    <property type="molecule type" value="Genomic_DNA"/>
</dbReference>
<feature type="region of interest" description="Disordered" evidence="1">
    <location>
        <begin position="176"/>
        <end position="199"/>
    </location>
</feature>
<keyword evidence="2" id="KW-1133">Transmembrane helix</keyword>
<keyword evidence="2" id="KW-0472">Membrane</keyword>
<feature type="region of interest" description="Disordered" evidence="1">
    <location>
        <begin position="234"/>
        <end position="264"/>
    </location>
</feature>
<evidence type="ECO:0000313" key="5">
    <source>
        <dbReference type="Proteomes" id="UP001321506"/>
    </source>
</evidence>
<name>A0AAW6T4U6_9MICO</name>
<feature type="transmembrane region" description="Helical" evidence="2">
    <location>
        <begin position="386"/>
        <end position="407"/>
    </location>
</feature>
<feature type="compositionally biased region" description="Basic and acidic residues" evidence="1">
    <location>
        <begin position="297"/>
        <end position="315"/>
    </location>
</feature>
<evidence type="ECO:0000259" key="3">
    <source>
        <dbReference type="Pfam" id="PF04024"/>
    </source>
</evidence>
<feature type="region of interest" description="Disordered" evidence="1">
    <location>
        <begin position="286"/>
        <end position="315"/>
    </location>
</feature>
<keyword evidence="2" id="KW-0812">Transmembrane</keyword>
<feature type="transmembrane region" description="Helical" evidence="2">
    <location>
        <begin position="53"/>
        <end position="80"/>
    </location>
</feature>
<dbReference type="RefSeq" id="WP_281488650.1">
    <property type="nucleotide sequence ID" value="NZ_JASATX010000003.1"/>
</dbReference>
<dbReference type="Proteomes" id="UP001321506">
    <property type="component" value="Unassembled WGS sequence"/>
</dbReference>
<evidence type="ECO:0000313" key="4">
    <source>
        <dbReference type="EMBL" id="MDI2098856.1"/>
    </source>
</evidence>